<reference evidence="7 8" key="1">
    <citation type="submission" date="2022-12" db="EMBL/GenBank/DDBJ databases">
        <title>Chromosome-level genome of Tegillarca granosa.</title>
        <authorList>
            <person name="Kim J."/>
        </authorList>
    </citation>
    <scope>NUCLEOTIDE SEQUENCE [LARGE SCALE GENOMIC DNA]</scope>
    <source>
        <strain evidence="7">Teg-2019</strain>
        <tissue evidence="7">Adductor muscle</tissue>
    </source>
</reference>
<dbReference type="InterPro" id="IPR027417">
    <property type="entry name" value="P-loop_NTPase"/>
</dbReference>
<dbReference type="SUPFAM" id="SSF82051">
    <property type="entry name" value="Obg GTP-binding protein N-terminal domain"/>
    <property type="match status" value="1"/>
</dbReference>
<dbReference type="InterPro" id="IPR045086">
    <property type="entry name" value="OBG_GTPase"/>
</dbReference>
<evidence type="ECO:0000313" key="8">
    <source>
        <dbReference type="Proteomes" id="UP001217089"/>
    </source>
</evidence>
<dbReference type="Gene3D" id="3.40.50.300">
    <property type="entry name" value="P-loop containing nucleotide triphosphate hydrolases"/>
    <property type="match status" value="1"/>
</dbReference>
<keyword evidence="2" id="KW-0690">Ribosome biogenesis</keyword>
<dbReference type="PROSITE" id="PS51883">
    <property type="entry name" value="OBG"/>
    <property type="match status" value="1"/>
</dbReference>
<proteinExistence type="inferred from homology"/>
<dbReference type="InterPro" id="IPR036726">
    <property type="entry name" value="GTP1_OBG_dom_sf"/>
</dbReference>
<evidence type="ECO:0008006" key="9">
    <source>
        <dbReference type="Google" id="ProtNLM"/>
    </source>
</evidence>
<comment type="caution">
    <text evidence="7">The sequence shown here is derived from an EMBL/GenBank/DDBJ whole genome shotgun (WGS) entry which is preliminary data.</text>
</comment>
<dbReference type="Pfam" id="PF01926">
    <property type="entry name" value="MMR_HSR1"/>
    <property type="match status" value="1"/>
</dbReference>
<dbReference type="PRINTS" id="PR00326">
    <property type="entry name" value="GTP1OBG"/>
</dbReference>
<evidence type="ECO:0000256" key="3">
    <source>
        <dbReference type="ARBA" id="ARBA00022741"/>
    </source>
</evidence>
<keyword evidence="3" id="KW-0547">Nucleotide-binding</keyword>
<dbReference type="PIRSF" id="PIRSF002401">
    <property type="entry name" value="GTP_bd_Obg/CgtA"/>
    <property type="match status" value="1"/>
</dbReference>
<evidence type="ECO:0000256" key="1">
    <source>
        <dbReference type="ARBA" id="ARBA00007699"/>
    </source>
</evidence>
<feature type="domain" description="Obg" evidence="6">
    <location>
        <begin position="74"/>
        <end position="229"/>
    </location>
</feature>
<gene>
    <name evidence="7" type="ORF">KUTeg_020027</name>
</gene>
<accession>A0ABQ9EGU8</accession>
<organism evidence="7 8">
    <name type="scientific">Tegillarca granosa</name>
    <name type="common">Malaysian cockle</name>
    <name type="synonym">Anadara granosa</name>
    <dbReference type="NCBI Taxonomy" id="220873"/>
    <lineage>
        <taxon>Eukaryota</taxon>
        <taxon>Metazoa</taxon>
        <taxon>Spiralia</taxon>
        <taxon>Lophotrochozoa</taxon>
        <taxon>Mollusca</taxon>
        <taxon>Bivalvia</taxon>
        <taxon>Autobranchia</taxon>
        <taxon>Pteriomorphia</taxon>
        <taxon>Arcoida</taxon>
        <taxon>Arcoidea</taxon>
        <taxon>Arcidae</taxon>
        <taxon>Tegillarca</taxon>
    </lineage>
</organism>
<keyword evidence="4" id="KW-0342">GTP-binding</keyword>
<protein>
    <recommendedName>
        <fullName evidence="9">Mitochondrial ribosome-associated GTPase 2</fullName>
    </recommendedName>
</protein>
<sequence>MVLFHPVTYCQLLVLKPPLRSLVRLLRRLSVPQVKKPSKPKAAGDDSSGRYFCLQKNPSVTTVNVNIISGEVTRHFVDFRKVRVVGGAGGNGALSFLSLHSNEFAGPDGGDGGNGGHVIFKVNTNLKSLNHVHPVTVGKNGVRGSGKNCHGKSAQHTYIEVPVGTVFRDENGKVMTGLDVIGDYFVAARGGAGGHGNSFFASAENVAPRIAEDGALGEDRVMFVELRTMAHAGLIGFPNAGKSTFLRAISRARPKVSPYPFTTLNPHVGMVEYDDYVQVAVADIPGLIKDAHKNRGLGFQFLRHIERCLCLLYVLDLSVEEPWTQLSDLKYELEQYSPGLSERPHAVIGNKIDLPVSKKNLKLLQEQIDLPIFAISAKKGINITEFLLHLRSLYDKFNETTDSKTK</sequence>
<dbReference type="Gene3D" id="2.70.210.12">
    <property type="entry name" value="GTP1/OBG domain"/>
    <property type="match status" value="1"/>
</dbReference>
<dbReference type="CDD" id="cd01898">
    <property type="entry name" value="Obg"/>
    <property type="match status" value="1"/>
</dbReference>
<dbReference type="Pfam" id="PF01018">
    <property type="entry name" value="GTP1_OBG"/>
    <property type="match status" value="1"/>
</dbReference>
<name>A0ABQ9EGU8_TEGGR</name>
<keyword evidence="8" id="KW-1185">Reference proteome</keyword>
<dbReference type="InterPro" id="IPR006169">
    <property type="entry name" value="GTP1_OBG_dom"/>
</dbReference>
<feature type="domain" description="OBG-type G" evidence="5">
    <location>
        <begin position="230"/>
        <end position="395"/>
    </location>
</feature>
<dbReference type="PANTHER" id="PTHR11702">
    <property type="entry name" value="DEVELOPMENTALLY REGULATED GTP-BINDING PROTEIN-RELATED"/>
    <property type="match status" value="1"/>
</dbReference>
<evidence type="ECO:0000313" key="7">
    <source>
        <dbReference type="EMBL" id="KAJ8303631.1"/>
    </source>
</evidence>
<comment type="similarity">
    <text evidence="1">Belongs to the TRAFAC class OBG-HflX-like GTPase superfamily. OBG GTPase family.</text>
</comment>
<dbReference type="PANTHER" id="PTHR11702:SF31">
    <property type="entry name" value="MITOCHONDRIAL RIBOSOME-ASSOCIATED GTPASE 2"/>
    <property type="match status" value="1"/>
</dbReference>
<dbReference type="SUPFAM" id="SSF52540">
    <property type="entry name" value="P-loop containing nucleoside triphosphate hydrolases"/>
    <property type="match status" value="1"/>
</dbReference>
<dbReference type="PROSITE" id="PS51710">
    <property type="entry name" value="G_OBG"/>
    <property type="match status" value="1"/>
</dbReference>
<evidence type="ECO:0000256" key="4">
    <source>
        <dbReference type="ARBA" id="ARBA00023134"/>
    </source>
</evidence>
<dbReference type="InterPro" id="IPR031167">
    <property type="entry name" value="G_OBG"/>
</dbReference>
<dbReference type="InterPro" id="IPR006073">
    <property type="entry name" value="GTP-bd"/>
</dbReference>
<dbReference type="NCBIfam" id="TIGR02729">
    <property type="entry name" value="Obg_CgtA"/>
    <property type="match status" value="1"/>
</dbReference>
<evidence type="ECO:0000259" key="6">
    <source>
        <dbReference type="PROSITE" id="PS51883"/>
    </source>
</evidence>
<dbReference type="Proteomes" id="UP001217089">
    <property type="component" value="Unassembled WGS sequence"/>
</dbReference>
<dbReference type="InterPro" id="IPR014100">
    <property type="entry name" value="GTP-bd_Obg/CgtA"/>
</dbReference>
<evidence type="ECO:0000259" key="5">
    <source>
        <dbReference type="PROSITE" id="PS51710"/>
    </source>
</evidence>
<dbReference type="NCBIfam" id="NF008956">
    <property type="entry name" value="PRK12299.1"/>
    <property type="match status" value="1"/>
</dbReference>
<dbReference type="EMBL" id="JARBDR010000917">
    <property type="protein sequence ID" value="KAJ8303631.1"/>
    <property type="molecule type" value="Genomic_DNA"/>
</dbReference>
<evidence type="ECO:0000256" key="2">
    <source>
        <dbReference type="ARBA" id="ARBA00022517"/>
    </source>
</evidence>